<evidence type="ECO:0000313" key="12">
    <source>
        <dbReference type="EMBL" id="KRM53302.1"/>
    </source>
</evidence>
<comment type="cofactor">
    <cofactor evidence="11">
        <name>Mg(2+)</name>
        <dbReference type="ChEBI" id="CHEBI:18420"/>
    </cofactor>
    <cofactor evidence="11">
        <name>Mn(2+)</name>
        <dbReference type="ChEBI" id="CHEBI:29035"/>
    </cofactor>
    <text evidence="11">Magnesium. Can also use manganese.</text>
</comment>
<keyword evidence="5 10" id="KW-0479">Metal-binding</keyword>
<evidence type="ECO:0000256" key="1">
    <source>
        <dbReference type="ARBA" id="ARBA00011955"/>
    </source>
</evidence>
<comment type="similarity">
    <text evidence="10">Belongs to the ApbE family.</text>
</comment>
<proteinExistence type="inferred from homology"/>
<dbReference type="PIRSF" id="PIRSF006268">
    <property type="entry name" value="ApbE"/>
    <property type="match status" value="1"/>
</dbReference>
<evidence type="ECO:0000313" key="13">
    <source>
        <dbReference type="Proteomes" id="UP000051291"/>
    </source>
</evidence>
<evidence type="ECO:0000256" key="7">
    <source>
        <dbReference type="ARBA" id="ARBA00022842"/>
    </source>
</evidence>
<dbReference type="PANTHER" id="PTHR30040:SF2">
    <property type="entry name" value="FAD:PROTEIN FMN TRANSFERASE"/>
    <property type="match status" value="1"/>
</dbReference>
<dbReference type="PATRIC" id="fig|1423820.4.peg.592"/>
<dbReference type="InterPro" id="IPR024932">
    <property type="entry name" value="ApbE"/>
</dbReference>
<dbReference type="GO" id="GO:0016740">
    <property type="term" value="F:transferase activity"/>
    <property type="evidence" value="ECO:0007669"/>
    <property type="project" value="UniProtKB-UniRule"/>
</dbReference>
<keyword evidence="3 10" id="KW-0285">Flavoprotein</keyword>
<evidence type="ECO:0000256" key="9">
    <source>
        <dbReference type="ARBA" id="ARBA00048540"/>
    </source>
</evidence>
<reference evidence="12 13" key="1">
    <citation type="journal article" date="2015" name="Genome Announc.">
        <title>Expanding the biotechnology potential of lactobacilli through comparative genomics of 213 strains and associated genera.</title>
        <authorList>
            <person name="Sun Z."/>
            <person name="Harris H.M."/>
            <person name="McCann A."/>
            <person name="Guo C."/>
            <person name="Argimon S."/>
            <person name="Zhang W."/>
            <person name="Yang X."/>
            <person name="Jeffery I.B."/>
            <person name="Cooney J.C."/>
            <person name="Kagawa T.F."/>
            <person name="Liu W."/>
            <person name="Song Y."/>
            <person name="Salvetti E."/>
            <person name="Wrobel A."/>
            <person name="Rasinkangas P."/>
            <person name="Parkhill J."/>
            <person name="Rea M.C."/>
            <person name="O'Sullivan O."/>
            <person name="Ritari J."/>
            <person name="Douillard F.P."/>
            <person name="Paul Ross R."/>
            <person name="Yang R."/>
            <person name="Briner A.E."/>
            <person name="Felis G.E."/>
            <person name="de Vos W.M."/>
            <person name="Barrangou R."/>
            <person name="Klaenhammer T.R."/>
            <person name="Caufield P.W."/>
            <person name="Cui Y."/>
            <person name="Zhang H."/>
            <person name="O'Toole P.W."/>
        </authorList>
    </citation>
    <scope>NUCLEOTIDE SEQUENCE [LARGE SCALE GENOMIC DNA]</scope>
    <source>
        <strain evidence="12 13">DSM 20653</strain>
    </source>
</reference>
<evidence type="ECO:0000256" key="10">
    <source>
        <dbReference type="PIRNR" id="PIRNR006268"/>
    </source>
</evidence>
<dbReference type="Proteomes" id="UP000051291">
    <property type="component" value="Unassembled WGS sequence"/>
</dbReference>
<dbReference type="InterPro" id="IPR003374">
    <property type="entry name" value="ApbE-like_sf"/>
</dbReference>
<dbReference type="AlphaFoldDB" id="A0A0R1ZP55"/>
<dbReference type="PANTHER" id="PTHR30040">
    <property type="entry name" value="THIAMINE BIOSYNTHESIS LIPOPROTEIN APBE"/>
    <property type="match status" value="1"/>
</dbReference>
<feature type="binding site" evidence="11">
    <location>
        <position position="266"/>
    </location>
    <ligand>
        <name>Mg(2+)</name>
        <dbReference type="ChEBI" id="CHEBI:18420"/>
    </ligand>
</feature>
<keyword evidence="6 10" id="KW-0274">FAD</keyword>
<dbReference type="SUPFAM" id="SSF143631">
    <property type="entry name" value="ApbE-like"/>
    <property type="match status" value="1"/>
</dbReference>
<evidence type="ECO:0000256" key="11">
    <source>
        <dbReference type="PIRSR" id="PIRSR006268-2"/>
    </source>
</evidence>
<evidence type="ECO:0000256" key="8">
    <source>
        <dbReference type="ARBA" id="ARBA00031306"/>
    </source>
</evidence>
<evidence type="ECO:0000256" key="2">
    <source>
        <dbReference type="ARBA" id="ARBA00016337"/>
    </source>
</evidence>
<gene>
    <name evidence="12" type="ORF">FC64_GL000585</name>
</gene>
<name>A0A0R1ZP55_9LACO</name>
<dbReference type="EC" id="2.7.1.180" evidence="1 10"/>
<sequence>MMKKYQTHFKALGTKITLTVFSSFDQQVFAPSKQLIDYYEKLFSIYLPDSEISRINKTAGQKMIKVSTPTFDLVTLAKKISLKSWGFNATIGPLVKEWNIGFYNAHRPSQVKIDQLLHQIDPQKIIIKKPNLIGLQQNKMQLDLGGIAKGYIADRLKDLWHAWGIKTGIINLGGNLLTIGNSPLHADRKWRIGIQDPWNPRGKALRVVRMPACSAVTSGIYERNFTENHHFYHHILDSRTGYPLKTPLMGVTVFTDQSVWGEIESTRLFFYPETAIDELKKDRHFMAAVFVYQNHEIQILK</sequence>
<keyword evidence="4 10" id="KW-0808">Transferase</keyword>
<dbReference type="Pfam" id="PF02424">
    <property type="entry name" value="ApbE"/>
    <property type="match status" value="1"/>
</dbReference>
<evidence type="ECO:0000256" key="6">
    <source>
        <dbReference type="ARBA" id="ARBA00022827"/>
    </source>
</evidence>
<keyword evidence="7 10" id="KW-0460">Magnesium</keyword>
<dbReference type="GO" id="GO:0046872">
    <property type="term" value="F:metal ion binding"/>
    <property type="evidence" value="ECO:0007669"/>
    <property type="project" value="UniProtKB-UniRule"/>
</dbReference>
<keyword evidence="13" id="KW-1185">Reference proteome</keyword>
<dbReference type="EMBL" id="AYYZ01000004">
    <property type="protein sequence ID" value="KRM53302.1"/>
    <property type="molecule type" value="Genomic_DNA"/>
</dbReference>
<evidence type="ECO:0000256" key="5">
    <source>
        <dbReference type="ARBA" id="ARBA00022723"/>
    </source>
</evidence>
<keyword evidence="12" id="KW-0449">Lipoprotein</keyword>
<feature type="binding site" evidence="11">
    <location>
        <position position="146"/>
    </location>
    <ligand>
        <name>Mg(2+)</name>
        <dbReference type="ChEBI" id="CHEBI:18420"/>
    </ligand>
</feature>
<organism evidence="12 13">
    <name type="scientific">Ligilactobacillus araffinosus DSM 20653</name>
    <dbReference type="NCBI Taxonomy" id="1423820"/>
    <lineage>
        <taxon>Bacteria</taxon>
        <taxon>Bacillati</taxon>
        <taxon>Bacillota</taxon>
        <taxon>Bacilli</taxon>
        <taxon>Lactobacillales</taxon>
        <taxon>Lactobacillaceae</taxon>
        <taxon>Ligilactobacillus</taxon>
    </lineage>
</organism>
<comment type="catalytic activity">
    <reaction evidence="9 10">
        <text>L-threonyl-[protein] + FAD = FMN-L-threonyl-[protein] + AMP + H(+)</text>
        <dbReference type="Rhea" id="RHEA:36847"/>
        <dbReference type="Rhea" id="RHEA-COMP:11060"/>
        <dbReference type="Rhea" id="RHEA-COMP:11061"/>
        <dbReference type="ChEBI" id="CHEBI:15378"/>
        <dbReference type="ChEBI" id="CHEBI:30013"/>
        <dbReference type="ChEBI" id="CHEBI:57692"/>
        <dbReference type="ChEBI" id="CHEBI:74257"/>
        <dbReference type="ChEBI" id="CHEBI:456215"/>
        <dbReference type="EC" id="2.7.1.180"/>
    </reaction>
</comment>
<accession>A0A0R1ZP55</accession>
<dbReference type="STRING" id="1423820.FC64_GL000585"/>
<protein>
    <recommendedName>
        <fullName evidence="2 10">FAD:protein FMN transferase</fullName>
        <ecNumber evidence="1 10">2.7.1.180</ecNumber>
    </recommendedName>
    <alternativeName>
        <fullName evidence="8 10">Flavin transferase</fullName>
    </alternativeName>
</protein>
<evidence type="ECO:0000256" key="4">
    <source>
        <dbReference type="ARBA" id="ARBA00022679"/>
    </source>
</evidence>
<evidence type="ECO:0000256" key="3">
    <source>
        <dbReference type="ARBA" id="ARBA00022630"/>
    </source>
</evidence>
<comment type="caution">
    <text evidence="12">The sequence shown here is derived from an EMBL/GenBank/DDBJ whole genome shotgun (WGS) entry which is preliminary data.</text>
</comment>
<dbReference type="Gene3D" id="3.10.520.10">
    <property type="entry name" value="ApbE-like domains"/>
    <property type="match status" value="1"/>
</dbReference>